<dbReference type="GO" id="GO:0008017">
    <property type="term" value="F:microtubule binding"/>
    <property type="evidence" value="ECO:0007669"/>
    <property type="project" value="EnsemblFungi"/>
</dbReference>
<sequence length="773" mass="85520">MISSFKLSTTFYACAANRNPDAADWNVGTGILAFAANKSIALTKPLDQKLPGIRKLNKGHSATIKAVKFVQLKDLPYDILLTGATDGVLGFWKSSDDHLENISFIKEHDASIITITAFGSLVGTAGADSTVRLWKISDSCSNLPEITLLQTIKLENLNALTLSISPLPDSSSLLLAMGGSSNSIQLYASSPTIHFTRKIGVKGHMDWIRGLDFKFEKDERGDLLLASGSQDRYIRIWRIKQEQGSVKSPLELPSPDSIFSSKAQYFSLDNSRYSFTFEALLTGHDDWVFTVSWRPSPKLCLLTASADSSLIFWSPDIQTGIWVCTSRLGEVSASKGSTTATGSAGGLWGGLWGLDGMSVASWGRGGCWHVWVRRDDRWVSIVTSSGHFKQVKGVSWEGKGRYLLTTSLDQTSRLWASKGEIWYEMSRPQIHGYDINCISCISAGRFASGADEKVIRVFDLPRCVAHLLKNVCSITDLASETALPDSASVPVLGLSNKAVSDSKPTEQSQHLLESLNTPPIEGYLQKHTLWPEREKMYGHGYELIALSVSHDHKIIASACKATASDFAVLRLYNTSDFKEILPPIASHSLTVSRIRFSRDDRFLLSVGRDRQWTVYDRVEEERYVEKFVQTKAHTRIIWDCAWAPIGAGRVFATGSRDKMIKIWQFGESDVKLTAGVSFPEAVTAVDFVPAVVNHCIILAVGLEDGQFFILGCNITDLSKWEPLWKSGIANGHEGTVTQVEWRPKTDHTEPSKWQLATASDDFSLRIHNCSFNF</sequence>
<keyword evidence="6" id="KW-0963">Cytoplasm</keyword>
<evidence type="ECO:0000256" key="7">
    <source>
        <dbReference type="ARBA" id="ARBA00022574"/>
    </source>
</evidence>
<comment type="caution">
    <text evidence="12">The sequence shown here is derived from an EMBL/GenBank/DDBJ whole genome shotgun (WGS) entry which is preliminary data.</text>
</comment>
<name>A0A1U7LI12_NEOID</name>
<dbReference type="GO" id="GO:0005737">
    <property type="term" value="C:cytoplasm"/>
    <property type="evidence" value="ECO:0007669"/>
    <property type="project" value="UniProtKB-SubCell"/>
</dbReference>
<dbReference type="EMBL" id="LXFE01003563">
    <property type="protein sequence ID" value="OLL22268.1"/>
    <property type="molecule type" value="Genomic_DNA"/>
</dbReference>
<evidence type="ECO:0000313" key="12">
    <source>
        <dbReference type="EMBL" id="OLL22268.1"/>
    </source>
</evidence>
<feature type="repeat" description="WD" evidence="11">
    <location>
        <begin position="384"/>
        <end position="415"/>
    </location>
</feature>
<dbReference type="GO" id="GO:0033588">
    <property type="term" value="C:elongator holoenzyme complex"/>
    <property type="evidence" value="ECO:0007669"/>
    <property type="project" value="EnsemblFungi"/>
</dbReference>
<dbReference type="OrthoDB" id="27911at2759"/>
<evidence type="ECO:0000256" key="5">
    <source>
        <dbReference type="ARBA" id="ARBA00020267"/>
    </source>
</evidence>
<keyword evidence="9" id="KW-0677">Repeat</keyword>
<dbReference type="PANTHER" id="PTHR44111:SF1">
    <property type="entry name" value="ELONGATOR COMPLEX PROTEIN 2"/>
    <property type="match status" value="1"/>
</dbReference>
<dbReference type="SUPFAM" id="SSF50978">
    <property type="entry name" value="WD40 repeat-like"/>
    <property type="match status" value="2"/>
</dbReference>
<evidence type="ECO:0000256" key="2">
    <source>
        <dbReference type="ARBA" id="ARBA00004496"/>
    </source>
</evidence>
<dbReference type="OMA" id="ENFRHIS"/>
<dbReference type="GO" id="GO:0002098">
    <property type="term" value="P:tRNA wobble uridine modification"/>
    <property type="evidence" value="ECO:0007669"/>
    <property type="project" value="EnsemblFungi"/>
</dbReference>
<dbReference type="GO" id="GO:0006357">
    <property type="term" value="P:regulation of transcription by RNA polymerase II"/>
    <property type="evidence" value="ECO:0007669"/>
    <property type="project" value="EnsemblFungi"/>
</dbReference>
<feature type="repeat" description="WD" evidence="11">
    <location>
        <begin position="630"/>
        <end position="673"/>
    </location>
</feature>
<protein>
    <recommendedName>
        <fullName evidence="5">Elongator complex protein 2</fullName>
    </recommendedName>
</protein>
<gene>
    <name evidence="12" type="ORF">NEOLI_003009</name>
</gene>
<evidence type="ECO:0000256" key="8">
    <source>
        <dbReference type="ARBA" id="ARBA00022694"/>
    </source>
</evidence>
<dbReference type="STRING" id="1198029.A0A1U7LI12"/>
<dbReference type="PANTHER" id="PTHR44111">
    <property type="entry name" value="ELONGATOR COMPLEX PROTEIN 2"/>
    <property type="match status" value="1"/>
</dbReference>
<evidence type="ECO:0000256" key="10">
    <source>
        <dbReference type="ARBA" id="ARBA00023242"/>
    </source>
</evidence>
<dbReference type="Proteomes" id="UP000186594">
    <property type="component" value="Unassembled WGS sequence"/>
</dbReference>
<dbReference type="GO" id="GO:0032447">
    <property type="term" value="P:protein urmylation"/>
    <property type="evidence" value="ECO:0007669"/>
    <property type="project" value="EnsemblFungi"/>
</dbReference>
<feature type="repeat" description="WD" evidence="11">
    <location>
        <begin position="281"/>
        <end position="314"/>
    </location>
</feature>
<keyword evidence="7 11" id="KW-0853">WD repeat</keyword>
<proteinExistence type="inferred from homology"/>
<dbReference type="SMART" id="SM00320">
    <property type="entry name" value="WD40"/>
    <property type="match status" value="10"/>
</dbReference>
<dbReference type="Gene3D" id="2.130.10.10">
    <property type="entry name" value="YVTN repeat-like/Quinoprotein amine dehydrogenase"/>
    <property type="match status" value="4"/>
</dbReference>
<dbReference type="InterPro" id="IPR015943">
    <property type="entry name" value="WD40/YVTN_repeat-like_dom_sf"/>
</dbReference>
<comment type="similarity">
    <text evidence="4">Belongs to the WD repeat ELP2 family.</text>
</comment>
<dbReference type="FunFam" id="2.130.10.10:FF:000400">
    <property type="entry name" value="Elongator acetyltransferase complex subunit 2"/>
    <property type="match status" value="1"/>
</dbReference>
<dbReference type="InterPro" id="IPR001680">
    <property type="entry name" value="WD40_rpt"/>
</dbReference>
<organism evidence="12 13">
    <name type="scientific">Neolecta irregularis (strain DAH-3)</name>
    <dbReference type="NCBI Taxonomy" id="1198029"/>
    <lineage>
        <taxon>Eukaryota</taxon>
        <taxon>Fungi</taxon>
        <taxon>Dikarya</taxon>
        <taxon>Ascomycota</taxon>
        <taxon>Taphrinomycotina</taxon>
        <taxon>Neolectales</taxon>
        <taxon>Neolectaceae</taxon>
        <taxon>Neolecta</taxon>
    </lineage>
</organism>
<dbReference type="GO" id="GO:0005634">
    <property type="term" value="C:nucleus"/>
    <property type="evidence" value="ECO:0007669"/>
    <property type="project" value="UniProtKB-SubCell"/>
</dbReference>
<evidence type="ECO:0000313" key="13">
    <source>
        <dbReference type="Proteomes" id="UP000186594"/>
    </source>
</evidence>
<evidence type="ECO:0000256" key="11">
    <source>
        <dbReference type="PROSITE-ProRule" id="PRU00221"/>
    </source>
</evidence>
<comment type="pathway">
    <text evidence="3">tRNA modification; 5-methoxycarbonylmethyl-2-thiouridine-tRNA biosynthesis.</text>
</comment>
<dbReference type="InterPro" id="IPR036322">
    <property type="entry name" value="WD40_repeat_dom_sf"/>
</dbReference>
<reference evidence="12 13" key="1">
    <citation type="submission" date="2016-04" db="EMBL/GenBank/DDBJ databases">
        <title>Evolutionary innovation and constraint leading to complex multicellularity in the Ascomycota.</title>
        <authorList>
            <person name="Cisse O."/>
            <person name="Nguyen A."/>
            <person name="Hewitt D.A."/>
            <person name="Jedd G."/>
            <person name="Stajich J.E."/>
        </authorList>
    </citation>
    <scope>NUCLEOTIDE SEQUENCE [LARGE SCALE GENOMIC DNA]</scope>
    <source>
        <strain evidence="12 13">DAH-3</strain>
    </source>
</reference>
<dbReference type="UniPathway" id="UPA00988"/>
<dbReference type="AlphaFoldDB" id="A0A1U7LI12"/>
<keyword evidence="13" id="KW-1185">Reference proteome</keyword>
<comment type="subcellular location">
    <subcellularLocation>
        <location evidence="2">Cytoplasm</location>
    </subcellularLocation>
    <subcellularLocation>
        <location evidence="1">Nucleus</location>
    </subcellularLocation>
</comment>
<dbReference type="PROSITE" id="PS50082">
    <property type="entry name" value="WD_REPEATS_2"/>
    <property type="match status" value="4"/>
</dbReference>
<accession>A0A1U7LI12</accession>
<evidence type="ECO:0000256" key="3">
    <source>
        <dbReference type="ARBA" id="ARBA00005043"/>
    </source>
</evidence>
<feature type="repeat" description="WD" evidence="11">
    <location>
        <begin position="201"/>
        <end position="247"/>
    </location>
</feature>
<evidence type="ECO:0000256" key="9">
    <source>
        <dbReference type="ARBA" id="ARBA00022737"/>
    </source>
</evidence>
<dbReference type="Pfam" id="PF00400">
    <property type="entry name" value="WD40"/>
    <property type="match status" value="6"/>
</dbReference>
<dbReference type="InterPro" id="IPR037289">
    <property type="entry name" value="Elp2"/>
</dbReference>
<evidence type="ECO:0000256" key="1">
    <source>
        <dbReference type="ARBA" id="ARBA00004123"/>
    </source>
</evidence>
<evidence type="ECO:0000256" key="4">
    <source>
        <dbReference type="ARBA" id="ARBA00005881"/>
    </source>
</evidence>
<evidence type="ECO:0000256" key="6">
    <source>
        <dbReference type="ARBA" id="ARBA00022490"/>
    </source>
</evidence>
<keyword evidence="10" id="KW-0539">Nucleus</keyword>
<keyword evidence="8" id="KW-0819">tRNA processing</keyword>
<dbReference type="PROSITE" id="PS50294">
    <property type="entry name" value="WD_REPEATS_REGION"/>
    <property type="match status" value="2"/>
</dbReference>